<evidence type="ECO:0000259" key="2">
    <source>
        <dbReference type="Pfam" id="PF02517"/>
    </source>
</evidence>
<dbReference type="PANTHER" id="PTHR39430:SF1">
    <property type="entry name" value="PROTEASE"/>
    <property type="match status" value="1"/>
</dbReference>
<keyword evidence="4" id="KW-1185">Reference proteome</keyword>
<feature type="transmembrane region" description="Helical" evidence="1">
    <location>
        <begin position="214"/>
        <end position="232"/>
    </location>
</feature>
<feature type="transmembrane region" description="Helical" evidence="1">
    <location>
        <begin position="189"/>
        <end position="208"/>
    </location>
</feature>
<feature type="domain" description="CAAX prenyl protease 2/Lysostaphin resistance protein A-like" evidence="2">
    <location>
        <begin position="158"/>
        <end position="250"/>
    </location>
</feature>
<dbReference type="GO" id="GO:0004175">
    <property type="term" value="F:endopeptidase activity"/>
    <property type="evidence" value="ECO:0007669"/>
    <property type="project" value="UniProtKB-ARBA"/>
</dbReference>
<comment type="caution">
    <text evidence="3">The sequence shown here is derived from an EMBL/GenBank/DDBJ whole genome shotgun (WGS) entry which is preliminary data.</text>
</comment>
<sequence>MVPAWLTHNRLYDLARSGRRLTPWWGVIVVGILIGFLSQVLALPVMLAQIMLHSESLYFDTWVTTVSPLVSGFWLSLVLTASFGAMILLVWLWIRFYERRGIVTIGLEPQRAWFLYGRGLLLGFAAFCAVIGLLASFGFVAVEPSDPALVGWAALGGVVLVLIPGWLIQGAAEEVLTRGWMLLALAARYRPWVGVVISSLFFAAMHGLNPNLSALALLNLFLYGLFAALYALREESLWGICAFHSIWNWVQGNFFGLQVSGQMASGGMLFNLMETGPDWLTGGAFGPEGGIATTLVLVVSMAIIWWWPATSRQPAGQPVTVDR</sequence>
<protein>
    <submittedName>
        <fullName evidence="3">Abortive infection protein</fullName>
    </submittedName>
</protein>
<name>A0A178MFD3_9CHLR</name>
<evidence type="ECO:0000313" key="4">
    <source>
        <dbReference type="Proteomes" id="UP000078287"/>
    </source>
</evidence>
<evidence type="ECO:0000256" key="1">
    <source>
        <dbReference type="SAM" id="Phobius"/>
    </source>
</evidence>
<feature type="transmembrane region" description="Helical" evidence="1">
    <location>
        <begin position="115"/>
        <end position="142"/>
    </location>
</feature>
<feature type="transmembrane region" description="Helical" evidence="1">
    <location>
        <begin position="290"/>
        <end position="307"/>
    </location>
</feature>
<proteinExistence type="predicted"/>
<dbReference type="InterPro" id="IPR003675">
    <property type="entry name" value="Rce1/LyrA-like_dom"/>
</dbReference>
<organism evidence="3 4">
    <name type="scientific">Chloroflexus islandicus</name>
    <dbReference type="NCBI Taxonomy" id="1707952"/>
    <lineage>
        <taxon>Bacteria</taxon>
        <taxon>Bacillati</taxon>
        <taxon>Chloroflexota</taxon>
        <taxon>Chloroflexia</taxon>
        <taxon>Chloroflexales</taxon>
        <taxon>Chloroflexineae</taxon>
        <taxon>Chloroflexaceae</taxon>
        <taxon>Chloroflexus</taxon>
    </lineage>
</organism>
<keyword evidence="1" id="KW-0472">Membrane</keyword>
<feature type="transmembrane region" description="Helical" evidence="1">
    <location>
        <begin position="24"/>
        <end position="52"/>
    </location>
</feature>
<dbReference type="GO" id="GO:0080120">
    <property type="term" value="P:CAAX-box protein maturation"/>
    <property type="evidence" value="ECO:0007669"/>
    <property type="project" value="UniProtKB-ARBA"/>
</dbReference>
<keyword evidence="1" id="KW-1133">Transmembrane helix</keyword>
<dbReference type="PANTHER" id="PTHR39430">
    <property type="entry name" value="MEMBRANE-ASSOCIATED PROTEASE-RELATED"/>
    <property type="match status" value="1"/>
</dbReference>
<dbReference type="Pfam" id="PF02517">
    <property type="entry name" value="Rce1-like"/>
    <property type="match status" value="1"/>
</dbReference>
<gene>
    <name evidence="3" type="ORF">A6A03_10260</name>
</gene>
<dbReference type="EMBL" id="LWQS01000037">
    <property type="protein sequence ID" value="OAN47452.1"/>
    <property type="molecule type" value="Genomic_DNA"/>
</dbReference>
<reference evidence="3 4" key="1">
    <citation type="submission" date="2016-04" db="EMBL/GenBank/DDBJ databases">
        <title>Chloroflexus islandicus sp. nov., a thermophilic filamentous anoxygenic phototrophic bacterium from geyser Strokkur (Iceland).</title>
        <authorList>
            <person name="Gaisin V.A."/>
            <person name="Kalashnikov A.M."/>
            <person name="Sukhacheva M.V."/>
            <person name="Grouzdev D.S."/>
            <person name="Ivanov T.M."/>
            <person name="Kuznetsov B."/>
            <person name="Gorlenko V.M."/>
        </authorList>
    </citation>
    <scope>NUCLEOTIDE SEQUENCE [LARGE SCALE GENOMIC DNA]</scope>
    <source>
        <strain evidence="4">isl-2</strain>
    </source>
</reference>
<feature type="transmembrane region" description="Helical" evidence="1">
    <location>
        <begin position="148"/>
        <end position="168"/>
    </location>
</feature>
<dbReference type="Proteomes" id="UP000078287">
    <property type="component" value="Unassembled WGS sequence"/>
</dbReference>
<evidence type="ECO:0000313" key="3">
    <source>
        <dbReference type="EMBL" id="OAN47452.1"/>
    </source>
</evidence>
<dbReference type="RefSeq" id="WP_066783794.1">
    <property type="nucleotide sequence ID" value="NZ_LWQS01000037.1"/>
</dbReference>
<feature type="transmembrane region" description="Helical" evidence="1">
    <location>
        <begin position="72"/>
        <end position="94"/>
    </location>
</feature>
<keyword evidence="1" id="KW-0812">Transmembrane</keyword>
<accession>A0A178MFD3</accession>
<dbReference type="AlphaFoldDB" id="A0A178MFD3"/>
<dbReference type="OrthoDB" id="324900at2"/>
<dbReference type="STRING" id="1707952.A6A03_10260"/>